<evidence type="ECO:0000256" key="6">
    <source>
        <dbReference type="ARBA" id="ARBA00022660"/>
    </source>
</evidence>
<evidence type="ECO:0000256" key="7">
    <source>
        <dbReference type="ARBA" id="ARBA00022832"/>
    </source>
</evidence>
<dbReference type="InterPro" id="IPR009081">
    <property type="entry name" value="PP-bd_ACP"/>
</dbReference>
<dbReference type="GO" id="GO:0000036">
    <property type="term" value="F:acyl carrier activity"/>
    <property type="evidence" value="ECO:0007669"/>
    <property type="project" value="TreeGrafter"/>
</dbReference>
<evidence type="ECO:0000256" key="2">
    <source>
        <dbReference type="ARBA" id="ARBA00010930"/>
    </source>
</evidence>
<dbReference type="FunFam" id="1.10.1200.10:FF:000003">
    <property type="entry name" value="Acyl carrier protein"/>
    <property type="match status" value="1"/>
</dbReference>
<comment type="similarity">
    <text evidence="2">Belongs to the acyl carrier protein (ACP) family.</text>
</comment>
<evidence type="ECO:0000256" key="11">
    <source>
        <dbReference type="ARBA" id="ARBA00063067"/>
    </source>
</evidence>
<dbReference type="NCBIfam" id="TIGR00517">
    <property type="entry name" value="acyl_carrier"/>
    <property type="match status" value="1"/>
</dbReference>
<reference evidence="14" key="1">
    <citation type="submission" date="2018-02" db="EMBL/GenBank/DDBJ databases">
        <title>Rhizophora mucronata_Transcriptome.</title>
        <authorList>
            <person name="Meera S.P."/>
            <person name="Sreeshan A."/>
            <person name="Augustine A."/>
        </authorList>
    </citation>
    <scope>NUCLEOTIDE SEQUENCE</scope>
    <source>
        <tissue evidence="14">Leaf</tissue>
    </source>
</reference>
<keyword evidence="8" id="KW-0443">Lipid metabolism</keyword>
<dbReference type="SUPFAM" id="SSF47336">
    <property type="entry name" value="ACP-like"/>
    <property type="match status" value="1"/>
</dbReference>
<evidence type="ECO:0000256" key="3">
    <source>
        <dbReference type="ARBA" id="ARBA00022450"/>
    </source>
</evidence>
<dbReference type="PANTHER" id="PTHR20863">
    <property type="entry name" value="ACYL CARRIER PROTEIN"/>
    <property type="match status" value="1"/>
</dbReference>
<accession>A0A2P2KBG7</accession>
<keyword evidence="9 12" id="KW-0275">Fatty acid biosynthesis</keyword>
<dbReference type="EMBL" id="GGEC01022605">
    <property type="protein sequence ID" value="MBX03089.1"/>
    <property type="molecule type" value="Transcribed_RNA"/>
</dbReference>
<dbReference type="InterPro" id="IPR036736">
    <property type="entry name" value="ACP-like_sf"/>
</dbReference>
<keyword evidence="5" id="KW-0597">Phosphoprotein</keyword>
<keyword evidence="4 12" id="KW-0444">Lipid biosynthesis</keyword>
<evidence type="ECO:0000313" key="14">
    <source>
        <dbReference type="EMBL" id="MBX03085.1"/>
    </source>
</evidence>
<keyword evidence="6" id="KW-0679">Respiratory chain</keyword>
<dbReference type="GO" id="GO:0000035">
    <property type="term" value="F:acyl binding"/>
    <property type="evidence" value="ECO:0007669"/>
    <property type="project" value="TreeGrafter"/>
</dbReference>
<name>A0A2P2KBG7_RHIMU</name>
<dbReference type="PANTHER" id="PTHR20863:SF60">
    <property type="entry name" value="ACYL CARRIER PROTEIN 3, MITOCHONDRIAL"/>
    <property type="match status" value="1"/>
</dbReference>
<dbReference type="EMBL" id="GGEC01022603">
    <property type="protein sequence ID" value="MBX03087.1"/>
    <property type="molecule type" value="Transcribed_RNA"/>
</dbReference>
<dbReference type="InterPro" id="IPR003231">
    <property type="entry name" value="ACP"/>
</dbReference>
<feature type="domain" description="Carrier" evidence="13">
    <location>
        <begin position="46"/>
        <end position="122"/>
    </location>
</feature>
<evidence type="ECO:0000259" key="13">
    <source>
        <dbReference type="PROSITE" id="PS50075"/>
    </source>
</evidence>
<evidence type="ECO:0000256" key="9">
    <source>
        <dbReference type="ARBA" id="ARBA00023160"/>
    </source>
</evidence>
<evidence type="ECO:0000256" key="5">
    <source>
        <dbReference type="ARBA" id="ARBA00022553"/>
    </source>
</evidence>
<dbReference type="AlphaFoldDB" id="A0A2P2KBG7"/>
<dbReference type="PROSITE" id="PS50075">
    <property type="entry name" value="CARRIER"/>
    <property type="match status" value="1"/>
</dbReference>
<evidence type="ECO:0000256" key="8">
    <source>
        <dbReference type="ARBA" id="ARBA00023098"/>
    </source>
</evidence>
<organism evidence="14">
    <name type="scientific">Rhizophora mucronata</name>
    <name type="common">Asiatic mangrove</name>
    <dbReference type="NCBI Taxonomy" id="61149"/>
    <lineage>
        <taxon>Eukaryota</taxon>
        <taxon>Viridiplantae</taxon>
        <taxon>Streptophyta</taxon>
        <taxon>Embryophyta</taxon>
        <taxon>Tracheophyta</taxon>
        <taxon>Spermatophyta</taxon>
        <taxon>Magnoliopsida</taxon>
        <taxon>eudicotyledons</taxon>
        <taxon>Gunneridae</taxon>
        <taxon>Pentapetalae</taxon>
        <taxon>rosids</taxon>
        <taxon>fabids</taxon>
        <taxon>Malpighiales</taxon>
        <taxon>Rhizophoraceae</taxon>
        <taxon>Rhizophora</taxon>
    </lineage>
</organism>
<dbReference type="GO" id="GO:0005739">
    <property type="term" value="C:mitochondrion"/>
    <property type="evidence" value="ECO:0007669"/>
    <property type="project" value="UniProtKB-ARBA"/>
</dbReference>
<evidence type="ECO:0000256" key="4">
    <source>
        <dbReference type="ARBA" id="ARBA00022516"/>
    </source>
</evidence>
<keyword evidence="6" id="KW-0813">Transport</keyword>
<dbReference type="Gene3D" id="1.10.1200.10">
    <property type="entry name" value="ACP-like"/>
    <property type="match status" value="1"/>
</dbReference>
<comment type="function">
    <text evidence="10">Carrier of the growing fatty acid chain in fatty acid biosynthesis. May be involved in the synthesis of short and medium chain fatty acids. Accessory and non-catalytic subunit of the mitochondrial membrane respiratory chain NADH dehydrogenase (Complex I), which functions in the transfer of electrons from NADH to the respiratory chain.</text>
</comment>
<dbReference type="HAMAP" id="MF_01217">
    <property type="entry name" value="Acyl_carrier"/>
    <property type="match status" value="1"/>
</dbReference>
<keyword evidence="6" id="KW-0249">Electron transport</keyword>
<keyword evidence="3 12" id="KW-0596">Phosphopantetheine</keyword>
<protein>
    <recommendedName>
        <fullName evidence="12">Acyl carrier protein</fullName>
    </recommendedName>
</protein>
<proteinExistence type="inferred from homology"/>
<keyword evidence="7" id="KW-0276">Fatty acid metabolism</keyword>
<dbReference type="NCBIfam" id="NF002148">
    <property type="entry name" value="PRK00982.1-2"/>
    <property type="match status" value="1"/>
</dbReference>
<comment type="pathway">
    <text evidence="1">Lipid metabolism; fatty acid biosynthesis.</text>
</comment>
<evidence type="ECO:0000256" key="12">
    <source>
        <dbReference type="RuleBase" id="RU000722"/>
    </source>
</evidence>
<evidence type="ECO:0000256" key="10">
    <source>
        <dbReference type="ARBA" id="ARBA00057783"/>
    </source>
</evidence>
<dbReference type="EMBL" id="GGEC01022601">
    <property type="protein sequence ID" value="MBX03085.1"/>
    <property type="molecule type" value="Transcribed_RNA"/>
</dbReference>
<comment type="subunit">
    <text evidence="11">Complex I is composed of at least 49 different subunits.</text>
</comment>
<sequence length="125" mass="14081">MQGIRTAILSHIRLRSSTEQFLLTQRGNVFKQVNQLMCASTVTGHDQIISRVIEVVKKFDKIDDAAKVTEKADFQKDLSLDSLDRVELVMAFEQEFSIEIPDEKADKLTCCADVAKYMAAGVEQK</sequence>
<dbReference type="Pfam" id="PF00550">
    <property type="entry name" value="PP-binding"/>
    <property type="match status" value="1"/>
</dbReference>
<evidence type="ECO:0000256" key="1">
    <source>
        <dbReference type="ARBA" id="ARBA00005194"/>
    </source>
</evidence>